<keyword evidence="10" id="KW-0413">Isomerase</keyword>
<gene>
    <name evidence="19" type="ORF">ACFPEL_22005</name>
</gene>
<keyword evidence="4" id="KW-0285">Flavoprotein</keyword>
<evidence type="ECO:0000313" key="20">
    <source>
        <dbReference type="Proteomes" id="UP001595909"/>
    </source>
</evidence>
<comment type="pathway">
    <text evidence="12">Steroid metabolism; cholesterol degradation.</text>
</comment>
<keyword evidence="20" id="KW-1185">Reference proteome</keyword>
<evidence type="ECO:0000256" key="12">
    <source>
        <dbReference type="ARBA" id="ARBA00049645"/>
    </source>
</evidence>
<comment type="cofactor">
    <cofactor evidence="1">
        <name>FAD</name>
        <dbReference type="ChEBI" id="CHEBI:57692"/>
    </cofactor>
</comment>
<evidence type="ECO:0000256" key="14">
    <source>
        <dbReference type="ARBA" id="ARBA00049744"/>
    </source>
</evidence>
<feature type="region of interest" description="Disordered" evidence="16">
    <location>
        <begin position="532"/>
        <end position="584"/>
    </location>
</feature>
<dbReference type="Proteomes" id="UP001595909">
    <property type="component" value="Unassembled WGS sequence"/>
</dbReference>
<evidence type="ECO:0000256" key="6">
    <source>
        <dbReference type="ARBA" id="ARBA00023002"/>
    </source>
</evidence>
<dbReference type="Pfam" id="PF05199">
    <property type="entry name" value="GMC_oxred_C"/>
    <property type="match status" value="1"/>
</dbReference>
<proteinExistence type="inferred from homology"/>
<evidence type="ECO:0000256" key="3">
    <source>
        <dbReference type="ARBA" id="ARBA00022548"/>
    </source>
</evidence>
<comment type="caution">
    <text evidence="19">The sequence shown here is derived from an EMBL/GenBank/DDBJ whole genome shotgun (WGS) entry which is preliminary data.</text>
</comment>
<keyword evidence="7" id="KW-0443">Lipid metabolism</keyword>
<evidence type="ECO:0000256" key="11">
    <source>
        <dbReference type="ARBA" id="ARBA00038856"/>
    </source>
</evidence>
<evidence type="ECO:0000259" key="18">
    <source>
        <dbReference type="Pfam" id="PF05199"/>
    </source>
</evidence>
<keyword evidence="6" id="KW-0560">Oxidoreductase</keyword>
<evidence type="ECO:0000313" key="19">
    <source>
        <dbReference type="EMBL" id="MFC4835099.1"/>
    </source>
</evidence>
<evidence type="ECO:0000256" key="15">
    <source>
        <dbReference type="ARBA" id="ARBA00049778"/>
    </source>
</evidence>
<evidence type="ECO:0000259" key="17">
    <source>
        <dbReference type="Pfam" id="PF00732"/>
    </source>
</evidence>
<dbReference type="InterPro" id="IPR036188">
    <property type="entry name" value="FAD/NAD-bd_sf"/>
</dbReference>
<feature type="domain" description="Glucose-methanol-choline oxidoreductase C-terminal" evidence="18">
    <location>
        <begin position="468"/>
        <end position="523"/>
    </location>
</feature>
<sequence length="584" mass="63207">MPLRPEEHPSDPYDVLVVGSGFGGSVTALRLAEKGYRVGVLEAGRRFTPETLPATSWDIRNFLWAPRLGCYGIQRIHVLRDVLVLAGAGVGGGSLNYANTLYRPKNDAFYCDPQWASMTDWRDELDAFYDQATRMLGVVTQPSVTPSDEVMRQVAAERGRADTVAPTQVGVYFGEGPGVTSPDPFFGGAGPERTGCLECGECMTGCRHGAKNTLETNYLALAERAGATVHPETTVRTVRPTAEGYAVETRATTYRRAGLTRGRTTYRAEHVVFAAGTWGTQTLLHRLRDTGVLPRVSRKLGELTRTNSEALVGAMARRAPERGGPRDFTRGVAITSSWHPDEDTHIEPCRYGYGSNAMGLLTTLMTDGGGRVPRALKLLGAIARHPRTFARSLDKRHWSERTVIALVMQSLDNSITVRRRFGRLVSRQGHGTPNPTWIPAANDTVRRIAEIIDGDPGGTWGEAVNMPMTAHFIGGCPIGPSPETGVVDGYQRLYGHPGLHVVDGSALSANLGVNPSLTITAQAERAMAFWPNKGERDPRPELGAPYRRVDPVPPRAPVVPPDAPGALRLVPLGTPAVPPRAPVP</sequence>
<dbReference type="Pfam" id="PF13450">
    <property type="entry name" value="NAD_binding_8"/>
    <property type="match status" value="1"/>
</dbReference>
<dbReference type="PANTHER" id="PTHR47470">
    <property type="entry name" value="CHOLESTEROL OXIDASE"/>
    <property type="match status" value="1"/>
</dbReference>
<evidence type="ECO:0000256" key="9">
    <source>
        <dbReference type="ARBA" id="ARBA00023221"/>
    </source>
</evidence>
<dbReference type="PANTHER" id="PTHR47470:SF1">
    <property type="entry name" value="FAD-DEPENDENT OXIDOREDUCTASE 2 FAD BINDING DOMAIN-CONTAINING PROTEIN"/>
    <property type="match status" value="1"/>
</dbReference>
<accession>A0ABV9RLM8</accession>
<organism evidence="19 20">
    <name type="scientific">Actinomycetospora chibensis</name>
    <dbReference type="NCBI Taxonomy" id="663606"/>
    <lineage>
        <taxon>Bacteria</taxon>
        <taxon>Bacillati</taxon>
        <taxon>Actinomycetota</taxon>
        <taxon>Actinomycetes</taxon>
        <taxon>Pseudonocardiales</taxon>
        <taxon>Pseudonocardiaceae</taxon>
        <taxon>Actinomycetospora</taxon>
    </lineage>
</organism>
<keyword evidence="8" id="KW-1207">Sterol metabolism</keyword>
<dbReference type="Gene3D" id="3.50.50.60">
    <property type="entry name" value="FAD/NAD(P)-binding domain"/>
    <property type="match status" value="3"/>
</dbReference>
<keyword evidence="3" id="KW-0153">Cholesterol metabolism</keyword>
<evidence type="ECO:0000256" key="4">
    <source>
        <dbReference type="ARBA" id="ARBA00022630"/>
    </source>
</evidence>
<keyword evidence="9" id="KW-0753">Steroid metabolism</keyword>
<evidence type="ECO:0000256" key="7">
    <source>
        <dbReference type="ARBA" id="ARBA00023098"/>
    </source>
</evidence>
<comment type="similarity">
    <text evidence="2">Belongs to the GMC oxidoreductase family.</text>
</comment>
<evidence type="ECO:0000256" key="16">
    <source>
        <dbReference type="SAM" id="MobiDB-lite"/>
    </source>
</evidence>
<dbReference type="RefSeq" id="WP_274187381.1">
    <property type="nucleotide sequence ID" value="NZ_BAABHN010000045.1"/>
</dbReference>
<evidence type="ECO:0000256" key="10">
    <source>
        <dbReference type="ARBA" id="ARBA00023235"/>
    </source>
</evidence>
<evidence type="ECO:0000256" key="2">
    <source>
        <dbReference type="ARBA" id="ARBA00010790"/>
    </source>
</evidence>
<name>A0ABV9RLM8_9PSEU</name>
<evidence type="ECO:0000256" key="1">
    <source>
        <dbReference type="ARBA" id="ARBA00001974"/>
    </source>
</evidence>
<feature type="domain" description="Glucose-methanol-choline oxidoreductase N-terminal" evidence="17">
    <location>
        <begin position="194"/>
        <end position="286"/>
    </location>
</feature>
<dbReference type="EMBL" id="JBHSIM010000045">
    <property type="protein sequence ID" value="MFC4835099.1"/>
    <property type="molecule type" value="Genomic_DNA"/>
</dbReference>
<dbReference type="SUPFAM" id="SSF51905">
    <property type="entry name" value="FAD/NAD(P)-binding domain"/>
    <property type="match status" value="1"/>
</dbReference>
<dbReference type="EC" id="5.3.3.1" evidence="11"/>
<protein>
    <recommendedName>
        <fullName evidence="14">Cholesterol oxidase</fullName>
        <ecNumber evidence="13">1.1.3.6</ecNumber>
        <ecNumber evidence="11">5.3.3.1</ecNumber>
    </recommendedName>
    <alternativeName>
        <fullName evidence="15">Cholesterol isomerase</fullName>
    </alternativeName>
</protein>
<evidence type="ECO:0000256" key="8">
    <source>
        <dbReference type="ARBA" id="ARBA00023166"/>
    </source>
</evidence>
<evidence type="ECO:0000256" key="13">
    <source>
        <dbReference type="ARBA" id="ARBA00049723"/>
    </source>
</evidence>
<dbReference type="InterPro" id="IPR000172">
    <property type="entry name" value="GMC_OxRdtase_N"/>
</dbReference>
<reference evidence="20" key="1">
    <citation type="journal article" date="2019" name="Int. J. Syst. Evol. Microbiol.">
        <title>The Global Catalogue of Microorganisms (GCM) 10K type strain sequencing project: providing services to taxonomists for standard genome sequencing and annotation.</title>
        <authorList>
            <consortium name="The Broad Institute Genomics Platform"/>
            <consortium name="The Broad Institute Genome Sequencing Center for Infectious Disease"/>
            <person name="Wu L."/>
            <person name="Ma J."/>
        </authorList>
    </citation>
    <scope>NUCLEOTIDE SEQUENCE [LARGE SCALE GENOMIC DNA]</scope>
    <source>
        <strain evidence="20">CCUG 50347</strain>
    </source>
</reference>
<dbReference type="InterPro" id="IPR007867">
    <property type="entry name" value="GMC_OxRtase_C"/>
</dbReference>
<feature type="compositionally biased region" description="Pro residues" evidence="16">
    <location>
        <begin position="551"/>
        <end position="563"/>
    </location>
</feature>
<evidence type="ECO:0000256" key="5">
    <source>
        <dbReference type="ARBA" id="ARBA00022827"/>
    </source>
</evidence>
<dbReference type="EC" id="1.1.3.6" evidence="13"/>
<keyword evidence="5" id="KW-0274">FAD</keyword>
<dbReference type="InterPro" id="IPR052542">
    <property type="entry name" value="Cholesterol_Oxidase"/>
</dbReference>
<dbReference type="Pfam" id="PF00732">
    <property type="entry name" value="GMC_oxred_N"/>
    <property type="match status" value="1"/>
</dbReference>